<dbReference type="AlphaFoldDB" id="A0A5J4L4Y8"/>
<name>A0A5J4L4Y8_9ACTN</name>
<evidence type="ECO:0000313" key="1">
    <source>
        <dbReference type="EMBL" id="GES27864.1"/>
    </source>
</evidence>
<keyword evidence="2" id="KW-1185">Reference proteome</keyword>
<dbReference type="EMBL" id="BLAG01000004">
    <property type="protein sequence ID" value="GES27864.1"/>
    <property type="molecule type" value="Genomic_DNA"/>
</dbReference>
<dbReference type="GeneID" id="96749739"/>
<sequence length="139" mass="15161">MNAITWTDETDRRLRPYASANRWAVTLGAKTYKVERMPAAYHVWDGLDWLGMYVDQEDVEAAITAHAPAEETETEVEAEGATDADVLAAFEAKADEVAKANQWTIARAETVMLAYLRDTSPAEAATVAAALLGRMGRAA</sequence>
<proteinExistence type="predicted"/>
<organism evidence="1 2">
    <name type="scientific">Streptomyces angustmyceticus</name>
    <dbReference type="NCBI Taxonomy" id="285578"/>
    <lineage>
        <taxon>Bacteria</taxon>
        <taxon>Bacillati</taxon>
        <taxon>Actinomycetota</taxon>
        <taxon>Actinomycetes</taxon>
        <taxon>Kitasatosporales</taxon>
        <taxon>Streptomycetaceae</taxon>
        <taxon>Streptomyces</taxon>
    </lineage>
</organism>
<gene>
    <name evidence="1" type="ORF">San01_03510</name>
</gene>
<accession>A0A5J4L4Y8</accession>
<evidence type="ECO:0000313" key="2">
    <source>
        <dbReference type="Proteomes" id="UP000325598"/>
    </source>
</evidence>
<dbReference type="Proteomes" id="UP000325598">
    <property type="component" value="Unassembled WGS sequence"/>
</dbReference>
<comment type="caution">
    <text evidence="1">The sequence shown here is derived from an EMBL/GenBank/DDBJ whole genome shotgun (WGS) entry which is preliminary data.</text>
</comment>
<dbReference type="RefSeq" id="WP_152104214.1">
    <property type="nucleotide sequence ID" value="NZ_BLAG01000004.1"/>
</dbReference>
<protein>
    <submittedName>
        <fullName evidence="1">Uncharacterized protein</fullName>
    </submittedName>
</protein>
<reference evidence="1 2" key="1">
    <citation type="submission" date="2019-10" db="EMBL/GenBank/DDBJ databases">
        <title>Whole genome shotgun sequence of Streptomyces angustmyceticus NBRC 3934.</title>
        <authorList>
            <person name="Hosoyama A."/>
            <person name="Ichikawa N."/>
            <person name="Kimura A."/>
            <person name="Kitahashi Y."/>
            <person name="Komaki H."/>
            <person name="Uohara A."/>
        </authorList>
    </citation>
    <scope>NUCLEOTIDE SEQUENCE [LARGE SCALE GENOMIC DNA]</scope>
    <source>
        <strain evidence="1 2">NBRC 3934</strain>
    </source>
</reference>